<keyword evidence="4" id="KW-0804">Transcription</keyword>
<evidence type="ECO:0000256" key="3">
    <source>
        <dbReference type="ARBA" id="ARBA00023125"/>
    </source>
</evidence>
<dbReference type="PRINTS" id="PR00039">
    <property type="entry name" value="HTHLYSR"/>
</dbReference>
<evidence type="ECO:0000259" key="5">
    <source>
        <dbReference type="PROSITE" id="PS50931"/>
    </source>
</evidence>
<keyword evidence="2" id="KW-0805">Transcription regulation</keyword>
<name>A0A4P6JK71_KTERU</name>
<dbReference type="CDD" id="cd08414">
    <property type="entry name" value="PBP2_LTTR_aromatics_like"/>
    <property type="match status" value="1"/>
</dbReference>
<dbReference type="Pfam" id="PF00126">
    <property type="entry name" value="HTH_1"/>
    <property type="match status" value="1"/>
</dbReference>
<keyword evidence="7" id="KW-1185">Reference proteome</keyword>
<accession>A0A4P6JK71</accession>
<dbReference type="OrthoDB" id="9803735at2"/>
<dbReference type="InterPro" id="IPR000847">
    <property type="entry name" value="LysR_HTH_N"/>
</dbReference>
<dbReference type="FunFam" id="1.10.10.10:FF:000001">
    <property type="entry name" value="LysR family transcriptional regulator"/>
    <property type="match status" value="1"/>
</dbReference>
<dbReference type="SUPFAM" id="SSF46785">
    <property type="entry name" value="Winged helix' DNA-binding domain"/>
    <property type="match status" value="1"/>
</dbReference>
<evidence type="ECO:0000256" key="1">
    <source>
        <dbReference type="ARBA" id="ARBA00009437"/>
    </source>
</evidence>
<dbReference type="GO" id="GO:0003700">
    <property type="term" value="F:DNA-binding transcription factor activity"/>
    <property type="evidence" value="ECO:0007669"/>
    <property type="project" value="InterPro"/>
</dbReference>
<evidence type="ECO:0000313" key="6">
    <source>
        <dbReference type="EMBL" id="QBD75548.1"/>
    </source>
</evidence>
<dbReference type="SUPFAM" id="SSF53850">
    <property type="entry name" value="Periplasmic binding protein-like II"/>
    <property type="match status" value="1"/>
</dbReference>
<comment type="similarity">
    <text evidence="1">Belongs to the LysR transcriptional regulatory family.</text>
</comment>
<sequence>MELRQLHYFLVVAEELHFSRAAARLHMSQPPLSQQIKQLEEELGVQLFKRTKRHVELTEAGEVFLQGTRQILAQVKHTINDTQRAERGEVGSLTIGFVGSATYEILPKILRAYRASFPDVKLDLRQLTTAEQVKALIAGQIQLGFLRPPIQKETLRLETLLREPLVVALPKDHQLAAETHLSLRSLAQEPWILYPRRLGAGTYDRLMRACQQAGFEPQIVQEAIEMQTIVGLVATGIGISLVPASVQGLRQNDIIYRDLFDPPLSWELALAMRREEPSPVLENFLTIARSFRQED</sequence>
<dbReference type="PANTHER" id="PTHR30346:SF0">
    <property type="entry name" value="HCA OPERON TRANSCRIPTIONAL ACTIVATOR HCAR"/>
    <property type="match status" value="1"/>
</dbReference>
<dbReference type="InterPro" id="IPR036390">
    <property type="entry name" value="WH_DNA-bd_sf"/>
</dbReference>
<organism evidence="6 7">
    <name type="scientific">Ktedonosporobacter rubrisoli</name>
    <dbReference type="NCBI Taxonomy" id="2509675"/>
    <lineage>
        <taxon>Bacteria</taxon>
        <taxon>Bacillati</taxon>
        <taxon>Chloroflexota</taxon>
        <taxon>Ktedonobacteria</taxon>
        <taxon>Ktedonobacterales</taxon>
        <taxon>Ktedonosporobacteraceae</taxon>
        <taxon>Ktedonosporobacter</taxon>
    </lineage>
</organism>
<dbReference type="Gene3D" id="1.10.10.10">
    <property type="entry name" value="Winged helix-like DNA-binding domain superfamily/Winged helix DNA-binding domain"/>
    <property type="match status" value="1"/>
</dbReference>
<dbReference type="InterPro" id="IPR036388">
    <property type="entry name" value="WH-like_DNA-bd_sf"/>
</dbReference>
<dbReference type="PROSITE" id="PS50931">
    <property type="entry name" value="HTH_LYSR"/>
    <property type="match status" value="1"/>
</dbReference>
<proteinExistence type="inferred from homology"/>
<dbReference type="GO" id="GO:0032993">
    <property type="term" value="C:protein-DNA complex"/>
    <property type="evidence" value="ECO:0007669"/>
    <property type="project" value="TreeGrafter"/>
</dbReference>
<keyword evidence="3" id="KW-0238">DNA-binding</keyword>
<dbReference type="InterPro" id="IPR005119">
    <property type="entry name" value="LysR_subst-bd"/>
</dbReference>
<feature type="domain" description="HTH lysR-type" evidence="5">
    <location>
        <begin position="1"/>
        <end position="58"/>
    </location>
</feature>
<dbReference type="Pfam" id="PF03466">
    <property type="entry name" value="LysR_substrate"/>
    <property type="match status" value="1"/>
</dbReference>
<dbReference type="EMBL" id="CP035758">
    <property type="protein sequence ID" value="QBD75548.1"/>
    <property type="molecule type" value="Genomic_DNA"/>
</dbReference>
<evidence type="ECO:0000256" key="2">
    <source>
        <dbReference type="ARBA" id="ARBA00023015"/>
    </source>
</evidence>
<reference evidence="6 7" key="1">
    <citation type="submission" date="2019-01" db="EMBL/GenBank/DDBJ databases">
        <title>Ktedonosporobacter rubrisoli SCAWS-G2.</title>
        <authorList>
            <person name="Huang Y."/>
            <person name="Yan B."/>
        </authorList>
    </citation>
    <scope>NUCLEOTIDE SEQUENCE [LARGE SCALE GENOMIC DNA]</scope>
    <source>
        <strain evidence="6 7">SCAWS-G2</strain>
    </source>
</reference>
<gene>
    <name evidence="6" type="ORF">EPA93_05830</name>
</gene>
<dbReference type="GO" id="GO:0003677">
    <property type="term" value="F:DNA binding"/>
    <property type="evidence" value="ECO:0007669"/>
    <property type="project" value="UniProtKB-KW"/>
</dbReference>
<dbReference type="AlphaFoldDB" id="A0A4P6JK71"/>
<evidence type="ECO:0000256" key="4">
    <source>
        <dbReference type="ARBA" id="ARBA00023163"/>
    </source>
</evidence>
<dbReference type="RefSeq" id="WP_129886146.1">
    <property type="nucleotide sequence ID" value="NZ_CP035758.1"/>
</dbReference>
<protein>
    <submittedName>
        <fullName evidence="6">LysR family transcriptional regulator</fullName>
    </submittedName>
</protein>
<dbReference type="PANTHER" id="PTHR30346">
    <property type="entry name" value="TRANSCRIPTIONAL DUAL REGULATOR HCAR-RELATED"/>
    <property type="match status" value="1"/>
</dbReference>
<dbReference type="Proteomes" id="UP000290365">
    <property type="component" value="Chromosome"/>
</dbReference>
<evidence type="ECO:0000313" key="7">
    <source>
        <dbReference type="Proteomes" id="UP000290365"/>
    </source>
</evidence>
<dbReference type="Gene3D" id="3.40.190.10">
    <property type="entry name" value="Periplasmic binding protein-like II"/>
    <property type="match status" value="2"/>
</dbReference>
<dbReference type="KEGG" id="kbs:EPA93_05830"/>